<evidence type="ECO:0000256" key="5">
    <source>
        <dbReference type="ARBA" id="ARBA00022679"/>
    </source>
</evidence>
<dbReference type="InterPro" id="IPR001357">
    <property type="entry name" value="BRCT_dom"/>
</dbReference>
<comment type="cofactor">
    <cofactor evidence="14">
        <name>Mg(2+)</name>
        <dbReference type="ChEBI" id="CHEBI:18420"/>
    </cofactor>
    <text evidence="14">Binds 2 magnesium ions.</text>
</comment>
<dbReference type="Gene3D" id="6.10.250.1490">
    <property type="match status" value="1"/>
</dbReference>
<dbReference type="GO" id="GO:0003887">
    <property type="term" value="F:DNA-directed DNA polymerase activity"/>
    <property type="evidence" value="ECO:0007669"/>
    <property type="project" value="InterPro"/>
</dbReference>
<dbReference type="CDD" id="cd17719">
    <property type="entry name" value="BRCT_Rev1"/>
    <property type="match status" value="1"/>
</dbReference>
<keyword evidence="10 13" id="KW-0238">DNA-binding</keyword>
<feature type="binding site" evidence="14">
    <location>
        <position position="445"/>
    </location>
    <ligand>
        <name>Mg(2+)</name>
        <dbReference type="ChEBI" id="CHEBI:18420"/>
        <label>1</label>
    </ligand>
</feature>
<dbReference type="GO" id="GO:0042276">
    <property type="term" value="P:error-prone translesion synthesis"/>
    <property type="evidence" value="ECO:0007669"/>
    <property type="project" value="InterPro"/>
</dbReference>
<dbReference type="InterPro" id="IPR017961">
    <property type="entry name" value="DNA_pol_Y-fam_little_finger"/>
</dbReference>
<dbReference type="Gene3D" id="3.40.1170.60">
    <property type="match status" value="1"/>
</dbReference>
<feature type="compositionally biased region" description="Polar residues" evidence="15">
    <location>
        <begin position="886"/>
        <end position="896"/>
    </location>
</feature>
<dbReference type="InterPro" id="IPR001126">
    <property type="entry name" value="UmuC"/>
</dbReference>
<feature type="compositionally biased region" description="Basic residues" evidence="15">
    <location>
        <begin position="766"/>
        <end position="779"/>
    </location>
</feature>
<evidence type="ECO:0000256" key="13">
    <source>
        <dbReference type="PIRNR" id="PIRNR036573"/>
    </source>
</evidence>
<dbReference type="Gene3D" id="3.30.70.270">
    <property type="match status" value="1"/>
</dbReference>
<evidence type="ECO:0000256" key="15">
    <source>
        <dbReference type="SAM" id="MobiDB-lite"/>
    </source>
</evidence>
<dbReference type="Pfam" id="PF21999">
    <property type="entry name" value="IMS_HHH_1"/>
    <property type="match status" value="1"/>
</dbReference>
<comment type="similarity">
    <text evidence="2 13">Belongs to the DNA polymerase type-Y family.</text>
</comment>
<keyword evidence="6 13" id="KW-0548">Nucleotidyltransferase</keyword>
<dbReference type="Gene3D" id="3.30.1490.100">
    <property type="entry name" value="DNA polymerase, Y-family, little finger domain"/>
    <property type="match status" value="1"/>
</dbReference>
<feature type="domain" description="BRCT" evidence="16">
    <location>
        <begin position="40"/>
        <end position="125"/>
    </location>
</feature>
<dbReference type="eggNOG" id="KOG2093">
    <property type="taxonomic scope" value="Eukaryota"/>
</dbReference>
<proteinExistence type="inferred from homology"/>
<dbReference type="InterPro" id="IPR012112">
    <property type="entry name" value="REV1"/>
</dbReference>
<dbReference type="PIRSF" id="PIRSF036573">
    <property type="entry name" value="REV1"/>
    <property type="match status" value="1"/>
</dbReference>
<evidence type="ECO:0000256" key="14">
    <source>
        <dbReference type="PIRSR" id="PIRSR036573-2"/>
    </source>
</evidence>
<dbReference type="PANTHER" id="PTHR45990">
    <property type="entry name" value="DNA REPAIR PROTEIN REV1"/>
    <property type="match status" value="1"/>
</dbReference>
<evidence type="ECO:0000256" key="2">
    <source>
        <dbReference type="ARBA" id="ARBA00010945"/>
    </source>
</evidence>
<dbReference type="GO" id="GO:0017125">
    <property type="term" value="F:deoxycytidyl transferase activity"/>
    <property type="evidence" value="ECO:0007669"/>
    <property type="project" value="TreeGrafter"/>
</dbReference>
<dbReference type="PROSITE" id="PS50172">
    <property type="entry name" value="BRCT"/>
    <property type="match status" value="1"/>
</dbReference>
<dbReference type="Gene3D" id="1.10.150.20">
    <property type="entry name" value="5' to 3' exonuclease, C-terminal subdomain"/>
    <property type="match status" value="1"/>
</dbReference>
<evidence type="ECO:0000259" key="16">
    <source>
        <dbReference type="PROSITE" id="PS50172"/>
    </source>
</evidence>
<evidence type="ECO:0000259" key="17">
    <source>
        <dbReference type="PROSITE" id="PS50173"/>
    </source>
</evidence>
<feature type="domain" description="UmuC" evidence="17">
    <location>
        <begin position="293"/>
        <end position="528"/>
    </location>
</feature>
<evidence type="ECO:0000256" key="10">
    <source>
        <dbReference type="ARBA" id="ARBA00023125"/>
    </source>
</evidence>
<feature type="region of interest" description="Disordered" evidence="15">
    <location>
        <begin position="316"/>
        <end position="338"/>
    </location>
</feature>
<evidence type="ECO:0000313" key="19">
    <source>
        <dbReference type="Proteomes" id="UP000007151"/>
    </source>
</evidence>
<gene>
    <name evidence="18" type="ORF">KGM_202630</name>
</gene>
<dbReference type="InterPro" id="IPR036420">
    <property type="entry name" value="BRCT_dom_sf"/>
</dbReference>
<keyword evidence="4 13" id="KW-0237">DNA synthesis</keyword>
<keyword evidence="5 13" id="KW-0808">Transferase</keyword>
<dbReference type="Pfam" id="PF00817">
    <property type="entry name" value="IMS"/>
    <property type="match status" value="2"/>
</dbReference>
<evidence type="ECO:0000256" key="1">
    <source>
        <dbReference type="ARBA" id="ARBA00004123"/>
    </source>
</evidence>
<evidence type="ECO:0000256" key="11">
    <source>
        <dbReference type="ARBA" id="ARBA00023204"/>
    </source>
</evidence>
<dbReference type="InParanoid" id="A0A212EJX8"/>
<dbReference type="Proteomes" id="UP000007151">
    <property type="component" value="Unassembled WGS sequence"/>
</dbReference>
<dbReference type="CDD" id="cd01701">
    <property type="entry name" value="PolY_Rev1"/>
    <property type="match status" value="1"/>
</dbReference>
<sequence length="987" mass="111283">MSRRDERFPDNGFEAWGGYMHAKIAKLEEQFTAGIGKENKLTDIFKGVSIYVNGFTVPSADELKELMAIHGGVYHTYQRSNDFIIASNLPDTKVKKMCLAKVVKPDWITDSIKAKKLLNYKEYLLYRNSRTQSTIKFNQENNKSQIGNVGDTKKMLEETSLLKVCQISSKAEDVVSKNSYTDTNSAECSNLQSADSKSRDNSLKTFNCQPSDSVNKDKYAKTAADPNFISEFYNNSRLHHISQLGACFKQHVNDLRETSDFSFPARESLKHKILALNNENRYSNVCFENGKTIMHIDMDCFFVSVGLRNRPELRGKPVAVTHSKGGQPGSKRSGNDAITESNLYKQRQAKKIGIALDIKDDIDTESAESGYEEESSYGSMSEIASCSYEARAKGIKNGMFMGKALKLCPELRTIPYDFDGYKDVAFKLYNTIANYTLDIEAVSCDEMYVDCTELLKSMNVSVTDFATALREEIKSITKCPCSTGFGGNRLQARLATKKAKPNGQFFLTADIVNDFMYNIQLSDLPGVGYQTSHKLESLGYQTCGSLLSLSLINLQQHLGKKTGAQLYEQIRGQDSHPLSFHTVRKSVSAEVNYGIRFENNDQCKEFLKQLSAEVHSRMQQFKVIGKCITLKLMVRAENAPVQTAKFMGHGYCDVINKSTTLQNATNDVEIITKEVISICKKQNIDPKEMRGIGIQVTKLEPINIKPIKGAINKFLTSKPVPKSEKNISNENIVDIGVKVKVPTTPKKVTTCTTLQKSPILNISKSPKGKRRGRPPKHSKPQISFNPLSRFFHSNTEITVKSEIKTEELSKIVIKEDISKEEKPKPQGLLGLPWDKIRELLRAWFESGQTPKHCDIQLIAGYMRDMEDKETDAGPSQAQKAEKENLQSDNTDNSWRNWTPAALKTKASSTLKRKNNPSSSSPSSWLHRRRQRTYLQEKVLQNKIGLLEILKQNAHREAELKTKLLEEQIKQELIRTKILTLELQKLQQ</sequence>
<keyword evidence="8 13" id="KW-0227">DNA damage</keyword>
<evidence type="ECO:0000256" key="6">
    <source>
        <dbReference type="ARBA" id="ARBA00022695"/>
    </source>
</evidence>
<comment type="subcellular location">
    <subcellularLocation>
        <location evidence="1 13">Nucleus</location>
    </subcellularLocation>
</comment>
<evidence type="ECO:0000256" key="12">
    <source>
        <dbReference type="ARBA" id="ARBA00023242"/>
    </source>
</evidence>
<dbReference type="FunFam" id="3.30.1490.100:FF:000001">
    <property type="entry name" value="DNA repair protein REV1"/>
    <property type="match status" value="1"/>
</dbReference>
<dbReference type="SMART" id="SM00292">
    <property type="entry name" value="BRCT"/>
    <property type="match status" value="1"/>
</dbReference>
<protein>
    <recommendedName>
        <fullName evidence="3 13">DNA repair protein REV1</fullName>
        <ecNumber evidence="13">2.7.7.-</ecNumber>
    </recommendedName>
</protein>
<dbReference type="InterPro" id="IPR036775">
    <property type="entry name" value="DNA_pol_Y-fam_lit_finger_sf"/>
</dbReference>
<feature type="binding site" evidence="14">
    <location>
        <position position="297"/>
    </location>
    <ligand>
        <name>Mg(2+)</name>
        <dbReference type="ChEBI" id="CHEBI:18420"/>
        <label>1</label>
    </ligand>
</feature>
<accession>A0A212EJX8</accession>
<keyword evidence="12 13" id="KW-0539">Nucleus</keyword>
<keyword evidence="19" id="KW-1185">Reference proteome</keyword>
<organism evidence="18 19">
    <name type="scientific">Danaus plexippus plexippus</name>
    <dbReference type="NCBI Taxonomy" id="278856"/>
    <lineage>
        <taxon>Eukaryota</taxon>
        <taxon>Metazoa</taxon>
        <taxon>Ecdysozoa</taxon>
        <taxon>Arthropoda</taxon>
        <taxon>Hexapoda</taxon>
        <taxon>Insecta</taxon>
        <taxon>Pterygota</taxon>
        <taxon>Neoptera</taxon>
        <taxon>Endopterygota</taxon>
        <taxon>Lepidoptera</taxon>
        <taxon>Glossata</taxon>
        <taxon>Ditrysia</taxon>
        <taxon>Papilionoidea</taxon>
        <taxon>Nymphalidae</taxon>
        <taxon>Danainae</taxon>
        <taxon>Danaini</taxon>
        <taxon>Danaina</taxon>
        <taxon>Danaus</taxon>
        <taxon>Danaus</taxon>
    </lineage>
</organism>
<name>A0A212EJX8_DANPL</name>
<dbReference type="PANTHER" id="PTHR45990:SF1">
    <property type="entry name" value="DNA REPAIR PROTEIN REV1"/>
    <property type="match status" value="1"/>
</dbReference>
<dbReference type="SUPFAM" id="SSF100879">
    <property type="entry name" value="Lesion bypass DNA polymerase (Y-family), little finger domain"/>
    <property type="match status" value="1"/>
</dbReference>
<evidence type="ECO:0000256" key="8">
    <source>
        <dbReference type="ARBA" id="ARBA00022763"/>
    </source>
</evidence>
<dbReference type="STRING" id="278856.A0A212EJX8"/>
<dbReference type="GO" id="GO:0006281">
    <property type="term" value="P:DNA repair"/>
    <property type="evidence" value="ECO:0007669"/>
    <property type="project" value="UniProtKB-KW"/>
</dbReference>
<evidence type="ECO:0000256" key="7">
    <source>
        <dbReference type="ARBA" id="ARBA00022723"/>
    </source>
</evidence>
<evidence type="ECO:0000313" key="18">
    <source>
        <dbReference type="EMBL" id="OWR41775.1"/>
    </source>
</evidence>
<keyword evidence="9 14" id="KW-0460">Magnesium</keyword>
<evidence type="ECO:0000256" key="4">
    <source>
        <dbReference type="ARBA" id="ARBA00022634"/>
    </source>
</evidence>
<dbReference type="InterPro" id="IPR043502">
    <property type="entry name" value="DNA/RNA_pol_sf"/>
</dbReference>
<dbReference type="AlphaFoldDB" id="A0A212EJX8"/>
<reference evidence="18 19" key="1">
    <citation type="journal article" date="2011" name="Cell">
        <title>The monarch butterfly genome yields insights into long-distance migration.</title>
        <authorList>
            <person name="Zhan S."/>
            <person name="Merlin C."/>
            <person name="Boore J.L."/>
            <person name="Reppert S.M."/>
        </authorList>
    </citation>
    <scope>NUCLEOTIDE SEQUENCE [LARGE SCALE GENOMIC DNA]</scope>
    <source>
        <strain evidence="18">F-2</strain>
    </source>
</reference>
<comment type="function">
    <text evidence="13">Deoxycytidyl transferase involved in DNA repair. Transfers a dCMP residue from dCTP to the 3'-end of a DNA primer in a template-dependent reaction. May assist in the first step in the bypass of abasic lesions by the insertion of a nucleotide opposite the lesion. Required for normal induction of mutations by physical and chemical agents.</text>
</comment>
<keyword evidence="7 14" id="KW-0479">Metal-binding</keyword>
<dbReference type="EC" id="2.7.7.-" evidence="13"/>
<feature type="region of interest" description="Disordered" evidence="15">
    <location>
        <begin position="867"/>
        <end position="927"/>
    </location>
</feature>
<evidence type="ECO:0000256" key="9">
    <source>
        <dbReference type="ARBA" id="ARBA00022842"/>
    </source>
</evidence>
<comment type="caution">
    <text evidence="18">The sequence shown here is derived from an EMBL/GenBank/DDBJ whole genome shotgun (WGS) entry which is preliminary data.</text>
</comment>
<dbReference type="Pfam" id="PF16589">
    <property type="entry name" value="BRCT_2"/>
    <property type="match status" value="1"/>
</dbReference>
<dbReference type="SUPFAM" id="SSF56672">
    <property type="entry name" value="DNA/RNA polymerases"/>
    <property type="match status" value="1"/>
</dbReference>
<dbReference type="InterPro" id="IPR043128">
    <property type="entry name" value="Rev_trsase/Diguanyl_cyclase"/>
</dbReference>
<evidence type="ECO:0000256" key="3">
    <source>
        <dbReference type="ARBA" id="ARBA00020399"/>
    </source>
</evidence>
<dbReference type="InterPro" id="IPR053848">
    <property type="entry name" value="IMS_HHH_1"/>
</dbReference>
<dbReference type="Gene3D" id="3.40.50.10190">
    <property type="entry name" value="BRCT domain"/>
    <property type="match status" value="1"/>
</dbReference>
<dbReference type="GO" id="GO:0005634">
    <property type="term" value="C:nucleus"/>
    <property type="evidence" value="ECO:0007669"/>
    <property type="project" value="UniProtKB-SubCell"/>
</dbReference>
<dbReference type="GO" id="GO:0003684">
    <property type="term" value="F:damaged DNA binding"/>
    <property type="evidence" value="ECO:0007669"/>
    <property type="project" value="UniProtKB-UniRule"/>
</dbReference>
<dbReference type="GO" id="GO:0070987">
    <property type="term" value="P:error-free translesion synthesis"/>
    <property type="evidence" value="ECO:0007669"/>
    <property type="project" value="TreeGrafter"/>
</dbReference>
<dbReference type="EMBL" id="AGBW02014369">
    <property type="protein sequence ID" value="OWR41775.1"/>
    <property type="molecule type" value="Genomic_DNA"/>
</dbReference>
<dbReference type="KEGG" id="dpl:KGM_202630"/>
<dbReference type="Pfam" id="PF11799">
    <property type="entry name" value="IMS_C"/>
    <property type="match status" value="1"/>
</dbReference>
<feature type="region of interest" description="Disordered" evidence="15">
    <location>
        <begin position="759"/>
        <end position="785"/>
    </location>
</feature>
<dbReference type="PROSITE" id="PS50173">
    <property type="entry name" value="UMUC"/>
    <property type="match status" value="1"/>
</dbReference>
<dbReference type="GO" id="GO:0046872">
    <property type="term" value="F:metal ion binding"/>
    <property type="evidence" value="ECO:0007669"/>
    <property type="project" value="UniProtKB-KW"/>
</dbReference>
<keyword evidence="11 13" id="KW-0234">DNA repair</keyword>
<feature type="binding site" evidence="14">
    <location>
        <position position="446"/>
    </location>
    <ligand>
        <name>Mg(2+)</name>
        <dbReference type="ChEBI" id="CHEBI:18420"/>
        <label>1</label>
    </ligand>
</feature>
<dbReference type="FunCoup" id="A0A212EJX8">
    <property type="interactions" value="1106"/>
</dbReference>
<dbReference type="SUPFAM" id="SSF52113">
    <property type="entry name" value="BRCT domain"/>
    <property type="match status" value="1"/>
</dbReference>
<dbReference type="FunFam" id="3.40.50.10190:FF:000011">
    <property type="entry name" value="DNA repair protein REV1"/>
    <property type="match status" value="1"/>
</dbReference>